<protein>
    <submittedName>
        <fullName evidence="5">AraC-type DNA-binding protein</fullName>
    </submittedName>
</protein>
<evidence type="ECO:0000313" key="5">
    <source>
        <dbReference type="EMBL" id="SNZ19410.1"/>
    </source>
</evidence>
<keyword evidence="3" id="KW-0804">Transcription</keyword>
<dbReference type="AlphaFoldDB" id="A0A285PCD6"/>
<dbReference type="PANTHER" id="PTHR47894:SF1">
    <property type="entry name" value="HTH-TYPE TRANSCRIPTIONAL REGULATOR VQSM"/>
    <property type="match status" value="1"/>
</dbReference>
<dbReference type="InterPro" id="IPR020449">
    <property type="entry name" value="Tscrpt_reg_AraC-type_HTH"/>
</dbReference>
<sequence length="334" mass="37767">MVCCAILGVELEVVFKKAGIACEPDRVKQLTLTAKQCAAAFYALITEYGKEDFYLKLAEGFSSVPYGATMYSFAASANIEEGLQRLAKIKATIQPVNWDLRLTKKNCQLHIFELDPFFPINGLSGILSFLWIILIGRNYSLQNIKPQRVILSSPIPLHEQAEEKIGCKIEIGSENILELDKATSKLPLLTDGGFMGFAYDKEAERRLDTTLGESQFSERAAQHISRLLPSGQITAARIAQNLTMSQRTFERRLREEGTNFTKLLNEIRYDLSIQYLSSDTMSVAEIGFMLGFEEPNSFIRAFKRWHGLSPNQFRKRHKDKVVRLEEEACSIYGT</sequence>
<dbReference type="GO" id="GO:0003700">
    <property type="term" value="F:DNA-binding transcription factor activity"/>
    <property type="evidence" value="ECO:0007669"/>
    <property type="project" value="InterPro"/>
</dbReference>
<proteinExistence type="predicted"/>
<dbReference type="InterPro" id="IPR009057">
    <property type="entry name" value="Homeodomain-like_sf"/>
</dbReference>
<dbReference type="SMART" id="SM00342">
    <property type="entry name" value="HTH_ARAC"/>
    <property type="match status" value="1"/>
</dbReference>
<dbReference type="EMBL" id="OBEL01000002">
    <property type="protein sequence ID" value="SNZ19410.1"/>
    <property type="molecule type" value="Genomic_DNA"/>
</dbReference>
<keyword evidence="2 5" id="KW-0238">DNA-binding</keyword>
<dbReference type="InterPro" id="IPR032687">
    <property type="entry name" value="AraC-type_N"/>
</dbReference>
<gene>
    <name evidence="5" type="ORF">SAMN06265368_2495</name>
</gene>
<keyword evidence="6" id="KW-1185">Reference proteome</keyword>
<evidence type="ECO:0000256" key="1">
    <source>
        <dbReference type="ARBA" id="ARBA00023015"/>
    </source>
</evidence>
<dbReference type="Proteomes" id="UP000219439">
    <property type="component" value="Unassembled WGS sequence"/>
</dbReference>
<evidence type="ECO:0000256" key="2">
    <source>
        <dbReference type="ARBA" id="ARBA00023125"/>
    </source>
</evidence>
<dbReference type="Pfam" id="PF12625">
    <property type="entry name" value="Arabinose_bd"/>
    <property type="match status" value="1"/>
</dbReference>
<dbReference type="GO" id="GO:0000976">
    <property type="term" value="F:transcription cis-regulatory region binding"/>
    <property type="evidence" value="ECO:0007669"/>
    <property type="project" value="TreeGrafter"/>
</dbReference>
<dbReference type="InterPro" id="IPR018060">
    <property type="entry name" value="HTH_AraC"/>
</dbReference>
<organism evidence="5 6">
    <name type="scientific">Cohaesibacter gelatinilyticus</name>
    <dbReference type="NCBI Taxonomy" id="372072"/>
    <lineage>
        <taxon>Bacteria</taxon>
        <taxon>Pseudomonadati</taxon>
        <taxon>Pseudomonadota</taxon>
        <taxon>Alphaproteobacteria</taxon>
        <taxon>Hyphomicrobiales</taxon>
        <taxon>Cohaesibacteraceae</taxon>
    </lineage>
</organism>
<dbReference type="PRINTS" id="PR00032">
    <property type="entry name" value="HTHARAC"/>
</dbReference>
<dbReference type="GO" id="GO:0005829">
    <property type="term" value="C:cytosol"/>
    <property type="evidence" value="ECO:0007669"/>
    <property type="project" value="TreeGrafter"/>
</dbReference>
<evidence type="ECO:0000259" key="4">
    <source>
        <dbReference type="PROSITE" id="PS01124"/>
    </source>
</evidence>
<evidence type="ECO:0000313" key="6">
    <source>
        <dbReference type="Proteomes" id="UP000219439"/>
    </source>
</evidence>
<dbReference type="PROSITE" id="PS01124">
    <property type="entry name" value="HTH_ARAC_FAMILY_2"/>
    <property type="match status" value="1"/>
</dbReference>
<dbReference type="PANTHER" id="PTHR47894">
    <property type="entry name" value="HTH-TYPE TRANSCRIPTIONAL REGULATOR GADX"/>
    <property type="match status" value="1"/>
</dbReference>
<accession>A0A285PCD6</accession>
<dbReference type="SUPFAM" id="SSF46689">
    <property type="entry name" value="Homeodomain-like"/>
    <property type="match status" value="1"/>
</dbReference>
<keyword evidence="1" id="KW-0805">Transcription regulation</keyword>
<dbReference type="Gene3D" id="1.10.10.60">
    <property type="entry name" value="Homeodomain-like"/>
    <property type="match status" value="1"/>
</dbReference>
<feature type="domain" description="HTH araC/xylS-type" evidence="4">
    <location>
        <begin position="218"/>
        <end position="316"/>
    </location>
</feature>
<reference evidence="5 6" key="1">
    <citation type="submission" date="2017-09" db="EMBL/GenBank/DDBJ databases">
        <authorList>
            <person name="Ehlers B."/>
            <person name="Leendertz F.H."/>
        </authorList>
    </citation>
    <scope>NUCLEOTIDE SEQUENCE [LARGE SCALE GENOMIC DNA]</scope>
    <source>
        <strain evidence="5 6">DSM 18289</strain>
    </source>
</reference>
<name>A0A285PCD6_9HYPH</name>
<dbReference type="Pfam" id="PF12833">
    <property type="entry name" value="HTH_18"/>
    <property type="match status" value="1"/>
</dbReference>
<evidence type="ECO:0000256" key="3">
    <source>
        <dbReference type="ARBA" id="ARBA00023163"/>
    </source>
</evidence>